<evidence type="ECO:0008006" key="3">
    <source>
        <dbReference type="Google" id="ProtNLM"/>
    </source>
</evidence>
<dbReference type="RefSeq" id="WP_018707020.1">
    <property type="nucleotide sequence ID" value="NZ_BOQT01000005.1"/>
</dbReference>
<proteinExistence type="predicted"/>
<dbReference type="Pfam" id="PF11553">
    <property type="entry name" value="DUF3231"/>
    <property type="match status" value="2"/>
</dbReference>
<accession>A0ABQ4K500</accession>
<organism evidence="1 2">
    <name type="scientific">Siminovitchia fordii</name>
    <dbReference type="NCBI Taxonomy" id="254759"/>
    <lineage>
        <taxon>Bacteria</taxon>
        <taxon>Bacillati</taxon>
        <taxon>Bacillota</taxon>
        <taxon>Bacilli</taxon>
        <taxon>Bacillales</taxon>
        <taxon>Bacillaceae</taxon>
        <taxon>Siminovitchia</taxon>
    </lineage>
</organism>
<dbReference type="InterPro" id="IPR021617">
    <property type="entry name" value="DUF3231"/>
</dbReference>
<dbReference type="Gene3D" id="1.20.1260.10">
    <property type="match status" value="2"/>
</dbReference>
<evidence type="ECO:0000313" key="1">
    <source>
        <dbReference type="EMBL" id="GIN20696.1"/>
    </source>
</evidence>
<name>A0ABQ4K500_9BACI</name>
<protein>
    <recommendedName>
        <fullName evidence="3">DUF3231 family protein</fullName>
    </recommendedName>
</protein>
<reference evidence="1 2" key="1">
    <citation type="submission" date="2021-03" db="EMBL/GenBank/DDBJ databases">
        <title>Antimicrobial resistance genes in bacteria isolated from Japanese honey, and their potential for conferring macrolide and lincosamide resistance in the American foulbrood pathogen Paenibacillus larvae.</title>
        <authorList>
            <person name="Okamoto M."/>
            <person name="Kumagai M."/>
            <person name="Kanamori H."/>
            <person name="Takamatsu D."/>
        </authorList>
    </citation>
    <scope>NUCLEOTIDE SEQUENCE [LARGE SCALE GENOMIC DNA]</scope>
    <source>
        <strain evidence="1 2">J1TS3</strain>
    </source>
</reference>
<sequence>MTNHDHVKLTASELSTYFMSYLRDTMAVCVLSYFREHVEDPDIKESVEYALRLSEMHVDIDRNLFDEEGLPTPVGFTKQDVNVNAPRLFGDELILQYITNLGILGMSAYSLAITNSARPDVREHFTSCLQSSAELFNRTATLLQEKGFFIRAPYIPYPKTTEFVKKEHFLSGWIGKQRTLTSTEISFLYMNLLRNSLGGALLTGFAQVAESKEVRTFMVRGSEIAKHHESVFRKFLSESDIATPLPWILTVSDSREPVFSDKLLMFHTNSLNISGAGYYGQSMIASPRSDLAAAYSRLIIEVGEYVTDGTEIMISNGWLEKPPSAPDRQDLSKG</sequence>
<keyword evidence="2" id="KW-1185">Reference proteome</keyword>
<evidence type="ECO:0000313" key="2">
    <source>
        <dbReference type="Proteomes" id="UP000680279"/>
    </source>
</evidence>
<dbReference type="Proteomes" id="UP000680279">
    <property type="component" value="Unassembled WGS sequence"/>
</dbReference>
<dbReference type="InterPro" id="IPR012347">
    <property type="entry name" value="Ferritin-like"/>
</dbReference>
<dbReference type="EMBL" id="BOQT01000005">
    <property type="protein sequence ID" value="GIN20696.1"/>
    <property type="molecule type" value="Genomic_DNA"/>
</dbReference>
<comment type="caution">
    <text evidence="1">The sequence shown here is derived from an EMBL/GenBank/DDBJ whole genome shotgun (WGS) entry which is preliminary data.</text>
</comment>
<gene>
    <name evidence="1" type="ORF">J1TS3_18300</name>
</gene>